<dbReference type="EMBL" id="QEAN01000007">
    <property type="protein sequence ID" value="TPX54267.1"/>
    <property type="molecule type" value="Genomic_DNA"/>
</dbReference>
<protein>
    <recommendedName>
        <fullName evidence="7">Sec1-like protein</fullName>
    </recommendedName>
</protein>
<name>A0A507DFZ2_9FUNG</name>
<dbReference type="AlphaFoldDB" id="A0A507DFZ2"/>
<sequence>MSSIRKSITTIWEDILRIHLPGAALILDTATAQCLKWSLPGGLASVWECGVVCVRDIAEYNDQGLKRKRLLKSPIPSRLVFILSQHLSKYHIELHSWISAYRFIDVKVFTTLSEDAHLQELALSGNDILSIPFGGPVTVSLNPSVSSSVANSATMKWFPQVETVLSEWMNESATRNDPHFTGDMFVSIEHLPLTWTLLADHIVLFPGSTSVFPTAESRVSISASDASAATTSGVPSDVRHLGYSLMSYLDALNVRDEVFAMGETSKQLARFIISRSSTSPRRNSDNGIAVLLFDRTLDLVSPTMHADNILDQIYALLPRVSPDSTDVVFDPQPLLGQSVTVGGETVYASVAHGQDPDTMALISALAMVGQRDGLIAVRKRLVDLIAKEVPNVKVPRILGKVTLSQLQKLLSSFNGNERVFLRHGSLVQVLAAAIESYGQCASVKWDELMSTEKTTLLTLSETGDATNAFRQLVELLRPTASSAKSQPSPFGIKDLLILTVYLYSLIGSTIEVPEDEHILLMSTFMKALVPLDNDGAVTSDIEIWVHAVFEHLRKLCTARSSLSHSPYRNVLKNRAPVPYVSLLKQVMMDVLPGSMNSPDGTSEGRPSVSGAGDGDLQHVPYGGTLGNVFSGFRRLVGAGRPHPSQYKKIVVFIVGGVTFSEVREIRELARDRDVEIVMGSTNVATGSFVLSRWLPSPPPGLSL</sequence>
<dbReference type="GO" id="GO:0016192">
    <property type="term" value="P:vesicle-mediated transport"/>
    <property type="evidence" value="ECO:0007669"/>
    <property type="project" value="InterPro"/>
</dbReference>
<evidence type="ECO:0000313" key="4">
    <source>
        <dbReference type="EMBL" id="TPX54267.1"/>
    </source>
</evidence>
<reference evidence="5 6" key="1">
    <citation type="journal article" date="2019" name="Sci. Rep.">
        <title>Comparative genomics of chytrid fungi reveal insights into the obligate biotrophic and pathogenic lifestyle of Synchytrium endobioticum.</title>
        <authorList>
            <person name="van de Vossenberg B.T.L.H."/>
            <person name="Warris S."/>
            <person name="Nguyen H.D.T."/>
            <person name="van Gent-Pelzer M.P.E."/>
            <person name="Joly D.L."/>
            <person name="van de Geest H.C."/>
            <person name="Bonants P.J.M."/>
            <person name="Smith D.S."/>
            <person name="Levesque C.A."/>
            <person name="van der Lee T.A.J."/>
        </authorList>
    </citation>
    <scope>NUCLEOTIDE SEQUENCE [LARGE SCALE GENOMIC DNA]</scope>
    <source>
        <strain evidence="3 6">LEV6574</strain>
        <strain evidence="4 5">MB42</strain>
    </source>
</reference>
<dbReference type="OrthoDB" id="2228at2759"/>
<keyword evidence="5" id="KW-1185">Reference proteome</keyword>
<organism evidence="3 6">
    <name type="scientific">Synchytrium endobioticum</name>
    <dbReference type="NCBI Taxonomy" id="286115"/>
    <lineage>
        <taxon>Eukaryota</taxon>
        <taxon>Fungi</taxon>
        <taxon>Fungi incertae sedis</taxon>
        <taxon>Chytridiomycota</taxon>
        <taxon>Chytridiomycota incertae sedis</taxon>
        <taxon>Chytridiomycetes</taxon>
        <taxon>Synchytriales</taxon>
        <taxon>Synchytriaceae</taxon>
        <taxon>Synchytrium</taxon>
    </lineage>
</organism>
<dbReference type="InterPro" id="IPR001619">
    <property type="entry name" value="Sec1-like"/>
</dbReference>
<dbReference type="Pfam" id="PF00995">
    <property type="entry name" value="Sec1"/>
    <property type="match status" value="1"/>
</dbReference>
<accession>A0A507DFZ2</accession>
<dbReference type="PANTHER" id="PTHR11679">
    <property type="entry name" value="VESICLE PROTEIN SORTING-ASSOCIATED"/>
    <property type="match status" value="1"/>
</dbReference>
<comment type="similarity">
    <text evidence="1">Belongs to the STXBP/unc-18/SEC1 family.</text>
</comment>
<dbReference type="InterPro" id="IPR027482">
    <property type="entry name" value="Sec1-like_dom2"/>
</dbReference>
<dbReference type="VEuPathDB" id="FungiDB:SeMB42_g00381"/>
<comment type="caution">
    <text evidence="3">The sequence shown here is derived from an EMBL/GenBank/DDBJ whole genome shotgun (WGS) entry which is preliminary data.</text>
</comment>
<evidence type="ECO:0000313" key="5">
    <source>
        <dbReference type="Proteomes" id="UP000317494"/>
    </source>
</evidence>
<dbReference type="Proteomes" id="UP000320475">
    <property type="component" value="Unassembled WGS sequence"/>
</dbReference>
<dbReference type="Proteomes" id="UP000317494">
    <property type="component" value="Unassembled WGS sequence"/>
</dbReference>
<dbReference type="InterPro" id="IPR036045">
    <property type="entry name" value="Sec1-like_sf"/>
</dbReference>
<evidence type="ECO:0000256" key="1">
    <source>
        <dbReference type="ARBA" id="ARBA00009884"/>
    </source>
</evidence>
<evidence type="ECO:0000313" key="6">
    <source>
        <dbReference type="Proteomes" id="UP000320475"/>
    </source>
</evidence>
<evidence type="ECO:0000256" key="2">
    <source>
        <dbReference type="SAM" id="MobiDB-lite"/>
    </source>
</evidence>
<feature type="region of interest" description="Disordered" evidence="2">
    <location>
        <begin position="594"/>
        <end position="613"/>
    </location>
</feature>
<dbReference type="SUPFAM" id="SSF56815">
    <property type="entry name" value="Sec1/munc18-like (SM) proteins"/>
    <property type="match status" value="1"/>
</dbReference>
<dbReference type="Gene3D" id="3.40.50.1910">
    <property type="match status" value="1"/>
</dbReference>
<dbReference type="STRING" id="286115.A0A507DFZ2"/>
<proteinExistence type="inferred from homology"/>
<gene>
    <name evidence="3" type="ORF">SeLEV6574_g01279</name>
    <name evidence="4" type="ORF">SeMB42_g00381</name>
</gene>
<evidence type="ECO:0000313" key="3">
    <source>
        <dbReference type="EMBL" id="TPX49750.1"/>
    </source>
</evidence>
<dbReference type="EMBL" id="QEAM01000028">
    <property type="protein sequence ID" value="TPX49750.1"/>
    <property type="molecule type" value="Genomic_DNA"/>
</dbReference>
<evidence type="ECO:0008006" key="7">
    <source>
        <dbReference type="Google" id="ProtNLM"/>
    </source>
</evidence>